<dbReference type="Gene3D" id="3.90.550.10">
    <property type="entry name" value="Spore Coat Polysaccharide Biosynthesis Protein SpsA, Chain A"/>
    <property type="match status" value="1"/>
</dbReference>
<dbReference type="OrthoDB" id="416652at2759"/>
<dbReference type="InterPro" id="IPR029044">
    <property type="entry name" value="Nucleotide-diphossugar_trans"/>
</dbReference>
<dbReference type="PANTHER" id="PTHR11675:SF43">
    <property type="entry name" value="POLYPEPTIDE N-ACETYLGALACTOSAMINYLTRANSFERASE 1"/>
    <property type="match status" value="1"/>
</dbReference>
<keyword evidence="19" id="KW-1185">Reference proteome</keyword>
<dbReference type="PANTHER" id="PTHR11675">
    <property type="entry name" value="N-ACETYLGALACTOSAMINYLTRANSFERASE"/>
    <property type="match status" value="1"/>
</dbReference>
<evidence type="ECO:0000256" key="13">
    <source>
        <dbReference type="ARBA" id="ARBA00023136"/>
    </source>
</evidence>
<dbReference type="EnsemblMetazoa" id="XM_031924151">
    <property type="protein sequence ID" value="XP_031780011"/>
    <property type="gene ID" value="LOC100116583"/>
</dbReference>
<dbReference type="InterPro" id="IPR001173">
    <property type="entry name" value="Glyco_trans_2-like"/>
</dbReference>
<evidence type="ECO:0000256" key="11">
    <source>
        <dbReference type="ARBA" id="ARBA00022989"/>
    </source>
</evidence>
<protein>
    <recommendedName>
        <fullName evidence="16">Polypeptide N-acetylgalactosaminyltransferase</fullName>
        <ecNumber evidence="16">2.4.1.-</ecNumber>
    </recommendedName>
    <alternativeName>
        <fullName evidence="16">Protein-UDP acetylgalactosaminyltransferase</fullName>
    </alternativeName>
</protein>
<evidence type="ECO:0000256" key="4">
    <source>
        <dbReference type="ARBA" id="ARBA00005680"/>
    </source>
</evidence>
<evidence type="ECO:0000256" key="9">
    <source>
        <dbReference type="ARBA" id="ARBA00022734"/>
    </source>
</evidence>
<comment type="cofactor">
    <cofactor evidence="1 16">
        <name>Mn(2+)</name>
        <dbReference type="ChEBI" id="CHEBI:29035"/>
    </cofactor>
</comment>
<dbReference type="GeneID" id="100116583"/>
<dbReference type="UniPathway" id="UPA00378"/>
<dbReference type="InterPro" id="IPR045885">
    <property type="entry name" value="GalNAc-T"/>
</dbReference>
<evidence type="ECO:0000256" key="12">
    <source>
        <dbReference type="ARBA" id="ARBA00023034"/>
    </source>
</evidence>
<keyword evidence="12 16" id="KW-0333">Golgi apparatus</keyword>
<dbReference type="AlphaFoldDB" id="A0A7M7Q2V1"/>
<dbReference type="InterPro" id="IPR000772">
    <property type="entry name" value="Ricin_B_lectin"/>
</dbReference>
<sequence length="588" mass="68276">MRILRCKIRCIIYTFYAILLYIIIKRISLANNSNNIHEEKTLLSNITHNSHNYETNERYEDWITKYVQGISRKLGEYGRPAYLSGEEKIKGNEVLKKKAVNIILSNKIPLQRKLPDVRDPLCKNVTYDSVLPSASIIIIFHNEAFSVLLRTVYSVIKETPPKLLKEIILVDDKSNEEELLGLLEYYIQTRLPKKVKLLRLDERQGLVRARLKGAKSATGDVLMFLDAHCEVTKQWLEPLLQRIKEKKNAVVTPIIDNISEETFEYSHSDEPSFFQVGGFTWSGHFTWINIQEADLKSKTSAISPVKSPTMAGGLFAINRKYFWDIGSYDDKMEGWGGENLEMSFRIWQCGGVLETIPCSRVGHVFRNFLPYKFPMDKDTHGINTARLANVWMDDYKRLYYLHREEYKDKPELIGDIKERVNLREKLKCKSFKWYLDNVYPEKFIPDENVQAFGRVQVQKGNLCLDNLQNDEEKPYNLGVYECHSQLFPSQYFSLSKVGELRREDTCATVVEDEHSKDIFKVSMKACDEIENDREWMLTEDGKILHLRTGLCLDATGIRTKEDVLAAACSDSPDQFWQFDFYGDKINPR</sequence>
<dbReference type="Gene3D" id="2.80.10.50">
    <property type="match status" value="1"/>
</dbReference>
<dbReference type="InParanoid" id="A0A7M7Q2V1"/>
<dbReference type="CDD" id="cd23459">
    <property type="entry name" value="beta-trefoil_Ricin_Pgant1-like"/>
    <property type="match status" value="1"/>
</dbReference>
<proteinExistence type="inferred from homology"/>
<comment type="pathway">
    <text evidence="3 16">Protein modification; protein glycosylation.</text>
</comment>
<keyword evidence="15 16" id="KW-0464">Manganese</keyword>
<dbReference type="RefSeq" id="XP_031780011.1">
    <property type="nucleotide sequence ID" value="XM_031924151.2"/>
</dbReference>
<evidence type="ECO:0000259" key="17">
    <source>
        <dbReference type="SMART" id="SM00458"/>
    </source>
</evidence>
<dbReference type="EC" id="2.4.1.-" evidence="16"/>
<keyword evidence="7 16" id="KW-0812">Transmembrane</keyword>
<keyword evidence="9 16" id="KW-0430">Lectin</keyword>
<dbReference type="KEGG" id="nvi:100116583"/>
<feature type="domain" description="Ricin B lectin" evidence="17">
    <location>
        <begin position="453"/>
        <end position="579"/>
    </location>
</feature>
<organism evidence="18 19">
    <name type="scientific">Nasonia vitripennis</name>
    <name type="common">Parasitic wasp</name>
    <dbReference type="NCBI Taxonomy" id="7425"/>
    <lineage>
        <taxon>Eukaryota</taxon>
        <taxon>Metazoa</taxon>
        <taxon>Ecdysozoa</taxon>
        <taxon>Arthropoda</taxon>
        <taxon>Hexapoda</taxon>
        <taxon>Insecta</taxon>
        <taxon>Pterygota</taxon>
        <taxon>Neoptera</taxon>
        <taxon>Endopterygota</taxon>
        <taxon>Hymenoptera</taxon>
        <taxon>Apocrita</taxon>
        <taxon>Proctotrupomorpha</taxon>
        <taxon>Chalcidoidea</taxon>
        <taxon>Pteromalidae</taxon>
        <taxon>Pteromalinae</taxon>
        <taxon>Nasonia</taxon>
    </lineage>
</organism>
<dbReference type="GO" id="GO:0004653">
    <property type="term" value="F:polypeptide N-acetylgalactosaminyltransferase activity"/>
    <property type="evidence" value="ECO:0007669"/>
    <property type="project" value="UniProtKB-ARBA"/>
</dbReference>
<evidence type="ECO:0000256" key="6">
    <source>
        <dbReference type="ARBA" id="ARBA00022679"/>
    </source>
</evidence>
<dbReference type="Proteomes" id="UP000002358">
    <property type="component" value="Chromosome 2"/>
</dbReference>
<name>A0A7M7Q2V1_NASVI</name>
<evidence type="ECO:0000256" key="14">
    <source>
        <dbReference type="ARBA" id="ARBA00023157"/>
    </source>
</evidence>
<evidence type="ECO:0000256" key="15">
    <source>
        <dbReference type="ARBA" id="ARBA00023211"/>
    </source>
</evidence>
<keyword evidence="5 16" id="KW-0328">Glycosyltransferase</keyword>
<evidence type="ECO:0000256" key="8">
    <source>
        <dbReference type="ARBA" id="ARBA00022723"/>
    </source>
</evidence>
<evidence type="ECO:0000256" key="1">
    <source>
        <dbReference type="ARBA" id="ARBA00001936"/>
    </source>
</evidence>
<comment type="similarity">
    <text evidence="4 16">Belongs to the glycosyltransferase 2 family. GalNAc-T subfamily.</text>
</comment>
<keyword evidence="6 16" id="KW-0808">Transferase</keyword>
<evidence type="ECO:0000256" key="10">
    <source>
        <dbReference type="ARBA" id="ARBA00022968"/>
    </source>
</evidence>
<accession>A0A7M7Q2V1</accession>
<evidence type="ECO:0000256" key="3">
    <source>
        <dbReference type="ARBA" id="ARBA00004922"/>
    </source>
</evidence>
<dbReference type="PROSITE" id="PS50231">
    <property type="entry name" value="RICIN_B_LECTIN"/>
    <property type="match status" value="1"/>
</dbReference>
<keyword evidence="11 16" id="KW-1133">Transmembrane helix</keyword>
<dbReference type="SMART" id="SM00458">
    <property type="entry name" value="RICIN"/>
    <property type="match status" value="1"/>
</dbReference>
<feature type="transmembrane region" description="Helical" evidence="16">
    <location>
        <begin position="7"/>
        <end position="24"/>
    </location>
</feature>
<dbReference type="SUPFAM" id="SSF53448">
    <property type="entry name" value="Nucleotide-diphospho-sugar transferases"/>
    <property type="match status" value="1"/>
</dbReference>
<dbReference type="GO" id="GO:0030246">
    <property type="term" value="F:carbohydrate binding"/>
    <property type="evidence" value="ECO:0007669"/>
    <property type="project" value="UniProtKB-KW"/>
</dbReference>
<keyword evidence="8" id="KW-0479">Metal-binding</keyword>
<keyword evidence="14 16" id="KW-1015">Disulfide bond</keyword>
<keyword evidence="10" id="KW-0735">Signal-anchor</keyword>
<dbReference type="CDD" id="cd02510">
    <property type="entry name" value="pp-GalNAc-T"/>
    <property type="match status" value="1"/>
</dbReference>
<comment type="subcellular location">
    <subcellularLocation>
        <location evidence="2 16">Golgi apparatus membrane</location>
        <topology evidence="2 16">Single-pass type II membrane protein</topology>
    </subcellularLocation>
</comment>
<dbReference type="SMR" id="A0A7M7Q2V1"/>
<dbReference type="GO" id="GO:0006493">
    <property type="term" value="P:protein O-linked glycosylation"/>
    <property type="evidence" value="ECO:0007669"/>
    <property type="project" value="UniProtKB-ARBA"/>
</dbReference>
<dbReference type="Pfam" id="PF00652">
    <property type="entry name" value="Ricin_B_lectin"/>
    <property type="match status" value="1"/>
</dbReference>
<dbReference type="FunFam" id="3.90.550.10:FF:000021">
    <property type="entry name" value="Polypeptide N-acetylgalactosaminyltransferase"/>
    <property type="match status" value="1"/>
</dbReference>
<evidence type="ECO:0000256" key="16">
    <source>
        <dbReference type="RuleBase" id="RU361242"/>
    </source>
</evidence>
<evidence type="ECO:0000313" key="18">
    <source>
        <dbReference type="EnsemblMetazoa" id="XP_031780011"/>
    </source>
</evidence>
<dbReference type="GO" id="GO:0046872">
    <property type="term" value="F:metal ion binding"/>
    <property type="evidence" value="ECO:0007669"/>
    <property type="project" value="UniProtKB-KW"/>
</dbReference>
<keyword evidence="13 16" id="KW-0472">Membrane</keyword>
<evidence type="ECO:0000256" key="7">
    <source>
        <dbReference type="ARBA" id="ARBA00022692"/>
    </source>
</evidence>
<dbReference type="FunCoup" id="A0A7M7Q2V1">
    <property type="interactions" value="290"/>
</dbReference>
<dbReference type="Pfam" id="PF00535">
    <property type="entry name" value="Glycos_transf_2"/>
    <property type="match status" value="1"/>
</dbReference>
<evidence type="ECO:0000256" key="2">
    <source>
        <dbReference type="ARBA" id="ARBA00004323"/>
    </source>
</evidence>
<dbReference type="InterPro" id="IPR035992">
    <property type="entry name" value="Ricin_B-like_lectins"/>
</dbReference>
<evidence type="ECO:0000313" key="19">
    <source>
        <dbReference type="Proteomes" id="UP000002358"/>
    </source>
</evidence>
<dbReference type="GO" id="GO:0000139">
    <property type="term" value="C:Golgi membrane"/>
    <property type="evidence" value="ECO:0007669"/>
    <property type="project" value="UniProtKB-SubCell"/>
</dbReference>
<dbReference type="SUPFAM" id="SSF50370">
    <property type="entry name" value="Ricin B-like lectins"/>
    <property type="match status" value="1"/>
</dbReference>
<evidence type="ECO:0000256" key="5">
    <source>
        <dbReference type="ARBA" id="ARBA00022676"/>
    </source>
</evidence>
<reference evidence="18" key="1">
    <citation type="submission" date="2021-01" db="UniProtKB">
        <authorList>
            <consortium name="EnsemblMetazoa"/>
        </authorList>
    </citation>
    <scope>IDENTIFICATION</scope>
</reference>